<evidence type="ECO:0000256" key="3">
    <source>
        <dbReference type="ARBA" id="ARBA00022475"/>
    </source>
</evidence>
<evidence type="ECO:0000256" key="12">
    <source>
        <dbReference type="ARBA" id="ARBA00023049"/>
    </source>
</evidence>
<evidence type="ECO:0000256" key="7">
    <source>
        <dbReference type="ARBA" id="ARBA00022741"/>
    </source>
</evidence>
<dbReference type="Pfam" id="PF01434">
    <property type="entry name" value="Peptidase_M41"/>
    <property type="match status" value="1"/>
</dbReference>
<dbReference type="EMBL" id="BIMN01000001">
    <property type="protein sequence ID" value="GCE63191.1"/>
    <property type="molecule type" value="Genomic_DNA"/>
</dbReference>
<dbReference type="SUPFAM" id="SSF52540">
    <property type="entry name" value="P-loop containing nucleoside triphosphate hydrolases"/>
    <property type="match status" value="1"/>
</dbReference>
<evidence type="ECO:0000256" key="4">
    <source>
        <dbReference type="ARBA" id="ARBA00022670"/>
    </source>
</evidence>
<feature type="active site" evidence="14">
    <location>
        <position position="568"/>
    </location>
</feature>
<evidence type="ECO:0000256" key="9">
    <source>
        <dbReference type="ARBA" id="ARBA00022833"/>
    </source>
</evidence>
<keyword evidence="7 14" id="KW-0547">Nucleotide-binding</keyword>
<keyword evidence="10 14" id="KW-0067">ATP-binding</keyword>
<feature type="domain" description="AAA+ ATPase" evidence="17">
    <location>
        <begin position="335"/>
        <end position="476"/>
    </location>
</feature>
<reference evidence="18 19" key="1">
    <citation type="submission" date="2019-01" db="EMBL/GenBank/DDBJ databases">
        <title>Draft genome sequences of Candidatus Mycoplasma haemohominis SWG34-3 identified from a patient with pyrexia, anemia and liver dysfunction.</title>
        <authorList>
            <person name="Sekizuka T."/>
            <person name="Hattori N."/>
            <person name="Katano H."/>
            <person name="Takuma T."/>
            <person name="Ito T."/>
            <person name="Arai N."/>
            <person name="Yanai R."/>
            <person name="Ishii S."/>
            <person name="Miura Y."/>
            <person name="Tokunaga T."/>
            <person name="Watanabe H."/>
            <person name="Nomura N."/>
            <person name="Eguchi J."/>
            <person name="Arai T."/>
            <person name="Hasegawa H."/>
            <person name="Nakamaki T."/>
            <person name="Wakita T."/>
            <person name="Niki Y."/>
            <person name="Kuroda M."/>
        </authorList>
    </citation>
    <scope>NUCLEOTIDE SEQUENCE [LARGE SCALE GENOMIC DNA]</scope>
    <source>
        <strain evidence="18">SWG34-3</strain>
    </source>
</reference>
<keyword evidence="12 14" id="KW-0482">Metalloprotease</keyword>
<dbReference type="Gene3D" id="3.40.50.300">
    <property type="entry name" value="P-loop containing nucleotide triphosphate hydrolases"/>
    <property type="match status" value="1"/>
</dbReference>
<evidence type="ECO:0000256" key="5">
    <source>
        <dbReference type="ARBA" id="ARBA00022692"/>
    </source>
</evidence>
<dbReference type="Proteomes" id="UP000324831">
    <property type="component" value="Unassembled WGS sequence"/>
</dbReference>
<comment type="subcellular location">
    <subcellularLocation>
        <location evidence="14">Cell membrane</location>
        <topology evidence="14">Multi-pass membrane protein</topology>
        <orientation evidence="14">Cytoplasmic side</orientation>
    </subcellularLocation>
    <subcellularLocation>
        <location evidence="1">Membrane</location>
    </subcellularLocation>
</comment>
<keyword evidence="6 14" id="KW-0479">Metal-binding</keyword>
<evidence type="ECO:0000259" key="17">
    <source>
        <dbReference type="SMART" id="SM00382"/>
    </source>
</evidence>
<dbReference type="PROSITE" id="PS00674">
    <property type="entry name" value="AAA"/>
    <property type="match status" value="1"/>
</dbReference>
<evidence type="ECO:0000313" key="18">
    <source>
        <dbReference type="EMBL" id="GCE63191.1"/>
    </source>
</evidence>
<evidence type="ECO:0000256" key="15">
    <source>
        <dbReference type="RuleBase" id="RU003651"/>
    </source>
</evidence>
<dbReference type="Pfam" id="PF17862">
    <property type="entry name" value="AAA_lid_3"/>
    <property type="match status" value="1"/>
</dbReference>
<keyword evidence="11 14" id="KW-1133">Transmembrane helix</keyword>
<comment type="subunit">
    <text evidence="14">Homohexamer.</text>
</comment>
<dbReference type="GO" id="GO:0005886">
    <property type="term" value="C:plasma membrane"/>
    <property type="evidence" value="ECO:0007669"/>
    <property type="project" value="UniProtKB-SubCell"/>
</dbReference>
<dbReference type="FunFam" id="3.40.50.300:FF:000352">
    <property type="entry name" value="ATP-dependent zinc metalloprotease FTSH 7, chloroplastic"/>
    <property type="match status" value="1"/>
</dbReference>
<dbReference type="GO" id="GO:0005524">
    <property type="term" value="F:ATP binding"/>
    <property type="evidence" value="ECO:0007669"/>
    <property type="project" value="UniProtKB-UniRule"/>
</dbReference>
<keyword evidence="9 14" id="KW-0862">Zinc</keyword>
<evidence type="ECO:0000256" key="13">
    <source>
        <dbReference type="ARBA" id="ARBA00023136"/>
    </source>
</evidence>
<comment type="similarity">
    <text evidence="2 14">In the C-terminal section; belongs to the peptidase M41 family.</text>
</comment>
<dbReference type="CDD" id="cd19501">
    <property type="entry name" value="RecA-like_FtsH"/>
    <property type="match status" value="1"/>
</dbReference>
<feature type="binding site" evidence="14">
    <location>
        <begin position="343"/>
        <end position="350"/>
    </location>
    <ligand>
        <name>ATP</name>
        <dbReference type="ChEBI" id="CHEBI:30616"/>
    </ligand>
</feature>
<evidence type="ECO:0000256" key="2">
    <source>
        <dbReference type="ARBA" id="ARBA00010044"/>
    </source>
</evidence>
<dbReference type="AlphaFoldDB" id="A0A478FPC2"/>
<comment type="caution">
    <text evidence="18">The sequence shown here is derived from an EMBL/GenBank/DDBJ whole genome shotgun (WGS) entry which is preliminary data.</text>
</comment>
<dbReference type="HAMAP" id="MF_01458">
    <property type="entry name" value="FtsH"/>
    <property type="match status" value="1"/>
</dbReference>
<keyword evidence="4 14" id="KW-0645">Protease</keyword>
<dbReference type="SMART" id="SM00382">
    <property type="entry name" value="AAA"/>
    <property type="match status" value="1"/>
</dbReference>
<dbReference type="NCBIfam" id="TIGR01241">
    <property type="entry name" value="FtsH_fam"/>
    <property type="match status" value="1"/>
</dbReference>
<evidence type="ECO:0000256" key="10">
    <source>
        <dbReference type="ARBA" id="ARBA00022840"/>
    </source>
</evidence>
<dbReference type="GO" id="GO:0005737">
    <property type="term" value="C:cytoplasm"/>
    <property type="evidence" value="ECO:0007669"/>
    <property type="project" value="UniProtKB-ARBA"/>
</dbReference>
<dbReference type="InterPro" id="IPR003593">
    <property type="entry name" value="AAA+_ATPase"/>
</dbReference>
<dbReference type="SUPFAM" id="SSF140990">
    <property type="entry name" value="FtsH protease domain-like"/>
    <property type="match status" value="1"/>
</dbReference>
<dbReference type="InterPro" id="IPR000642">
    <property type="entry name" value="Peptidase_M41"/>
</dbReference>
<evidence type="ECO:0000256" key="6">
    <source>
        <dbReference type="ARBA" id="ARBA00022723"/>
    </source>
</evidence>
<keyword evidence="8 14" id="KW-0378">Hydrolase</keyword>
<comment type="function">
    <text evidence="14">Acts as a processive, ATP-dependent zinc metallopeptidase for both cytoplasmic and membrane proteins. Plays a role in the quality control of integral membrane proteins.</text>
</comment>
<feature type="transmembrane region" description="Helical" evidence="14">
    <location>
        <begin position="249"/>
        <end position="267"/>
    </location>
</feature>
<dbReference type="InterPro" id="IPR005936">
    <property type="entry name" value="FtsH"/>
</dbReference>
<evidence type="ECO:0000313" key="19">
    <source>
        <dbReference type="Proteomes" id="UP000324831"/>
    </source>
</evidence>
<sequence>MLSRWRLALLLKLLKESDFEESSVVPTPNKSSSDKQKTNNNKFYSKKISGSSNPADRPKKIWLAKWGLAAGVVVIVLYSIFGYGAATFIEVDSVSCENNKLKIDTRHNGTSYKLQTFEKSATLGYANKIGFFGGEDVFDIYLYTENYKKISFRVSKSKAQVKDNGEHWVYKVSSGATYSKSIACCDAAGAANKCCCGKNGSCDCTAGAASTCKCNGKDNNCCACCCFMQWIDTAILNMENPGKITASSVFFSVLPSLLYLTVFLFLIRSAMKGQSMGGIYGQGGLFKMGQSISKTTKSNITFEDVAGIKEEKAELEEIVDYLKNPAKYNAMGARTPKGVILYGPPGTGKTLLAKAVSGEAEVPFIEAAGSTFDDMFVGVGAKRVRELFAKAKKLAPCIIFIDEIDAVAGKRGNKYMGGGGGGIHDQTINQLLSEMDGFNTMTGIVIMAATNRLDSIDEAILRPGRFDRHIQINLPNISERVDILKVHARNKNLSSSIDLEDVARKTPGFSGAQLENVLNEATLLAVREDKKVIDKNHIDEAIDRVMAGPAKKSNKFSDMERRQIAYHEAGHAVAGIYSKEGEVVEKITIIPRGQAGGYMLSTPKKQETFLKRKDELLATVTTTLAGRASEEIFFGIDKISSGASNDLFKVTNLVRTMVTKLGMSEKLGLQQYEPSEGMVNPYKDSYSEKSSYAIDLEIEKIIEEQYKVAKQIIEEHKEELILIVECLLLIETIDRNQINFIHEHKKLPKEAAQVKAKLLKEGKELDLSPNGATLFIETIDV</sequence>
<gene>
    <name evidence="14 18" type="primary">ftsH</name>
    <name evidence="18" type="ORF">MHSWG343_01690</name>
</gene>
<evidence type="ECO:0000256" key="8">
    <source>
        <dbReference type="ARBA" id="ARBA00022801"/>
    </source>
</evidence>
<dbReference type="InterPro" id="IPR003960">
    <property type="entry name" value="ATPase_AAA_CS"/>
</dbReference>
<keyword evidence="3 14" id="KW-1003">Cell membrane</keyword>
<dbReference type="InterPro" id="IPR037219">
    <property type="entry name" value="Peptidase_M41-like"/>
</dbReference>
<keyword evidence="13 14" id="KW-0472">Membrane</keyword>
<protein>
    <recommendedName>
        <fullName evidence="14">ATP-dependent zinc metalloprotease FtsH</fullName>
        <ecNumber evidence="14">3.4.24.-</ecNumber>
    </recommendedName>
</protein>
<dbReference type="InterPro" id="IPR027417">
    <property type="entry name" value="P-loop_NTPase"/>
</dbReference>
<feature type="binding site" evidence="14">
    <location>
        <position position="646"/>
    </location>
    <ligand>
        <name>Zn(2+)</name>
        <dbReference type="ChEBI" id="CHEBI:29105"/>
        <note>catalytic</note>
    </ligand>
</feature>
<evidence type="ECO:0000256" key="16">
    <source>
        <dbReference type="SAM" id="MobiDB-lite"/>
    </source>
</evidence>
<dbReference type="FunFam" id="1.20.58.760:FF:000001">
    <property type="entry name" value="ATP-dependent zinc metalloprotease FtsH"/>
    <property type="match status" value="1"/>
</dbReference>
<feature type="transmembrane region" description="Helical" evidence="14">
    <location>
        <begin position="66"/>
        <end position="89"/>
    </location>
</feature>
<evidence type="ECO:0000256" key="1">
    <source>
        <dbReference type="ARBA" id="ARBA00004370"/>
    </source>
</evidence>
<dbReference type="GO" id="GO:0016887">
    <property type="term" value="F:ATP hydrolysis activity"/>
    <property type="evidence" value="ECO:0007669"/>
    <property type="project" value="UniProtKB-UniRule"/>
</dbReference>
<comment type="cofactor">
    <cofactor evidence="14">
        <name>Zn(2+)</name>
        <dbReference type="ChEBI" id="CHEBI:29105"/>
    </cofactor>
    <text evidence="14">Binds 1 zinc ion per subunit.</text>
</comment>
<dbReference type="GO" id="GO:0004222">
    <property type="term" value="F:metalloendopeptidase activity"/>
    <property type="evidence" value="ECO:0007669"/>
    <property type="project" value="InterPro"/>
</dbReference>
<feature type="region of interest" description="Disordered" evidence="16">
    <location>
        <begin position="23"/>
        <end position="55"/>
    </location>
</feature>
<comment type="similarity">
    <text evidence="15">Belongs to the AAA ATPase family.</text>
</comment>
<dbReference type="Pfam" id="PF00004">
    <property type="entry name" value="AAA"/>
    <property type="match status" value="1"/>
</dbReference>
<dbReference type="EC" id="3.4.24.-" evidence="14"/>
<evidence type="ECO:0000256" key="14">
    <source>
        <dbReference type="HAMAP-Rule" id="MF_01458"/>
    </source>
</evidence>
<dbReference type="GO" id="GO:0006508">
    <property type="term" value="P:proteolysis"/>
    <property type="evidence" value="ECO:0007669"/>
    <property type="project" value="UniProtKB-KW"/>
</dbReference>
<evidence type="ECO:0000256" key="11">
    <source>
        <dbReference type="ARBA" id="ARBA00022989"/>
    </source>
</evidence>
<accession>A0A478FPC2</accession>
<dbReference type="GO" id="GO:0004176">
    <property type="term" value="F:ATP-dependent peptidase activity"/>
    <property type="evidence" value="ECO:0007669"/>
    <property type="project" value="InterPro"/>
</dbReference>
<dbReference type="Gene3D" id="1.20.58.760">
    <property type="entry name" value="Peptidase M41"/>
    <property type="match status" value="1"/>
</dbReference>
<dbReference type="InterPro" id="IPR003959">
    <property type="entry name" value="ATPase_AAA_core"/>
</dbReference>
<feature type="compositionally biased region" description="Polar residues" evidence="16">
    <location>
        <begin position="38"/>
        <end position="54"/>
    </location>
</feature>
<keyword evidence="5 14" id="KW-0812">Transmembrane</keyword>
<dbReference type="GO" id="GO:0008270">
    <property type="term" value="F:zinc ion binding"/>
    <property type="evidence" value="ECO:0007669"/>
    <property type="project" value="UniProtKB-UniRule"/>
</dbReference>
<dbReference type="FunFam" id="1.10.8.60:FF:000001">
    <property type="entry name" value="ATP-dependent zinc metalloprotease FtsH"/>
    <property type="match status" value="1"/>
</dbReference>
<dbReference type="InterPro" id="IPR041569">
    <property type="entry name" value="AAA_lid_3"/>
</dbReference>
<dbReference type="PANTHER" id="PTHR23076">
    <property type="entry name" value="METALLOPROTEASE M41 FTSH"/>
    <property type="match status" value="1"/>
</dbReference>
<dbReference type="Gene3D" id="1.10.8.60">
    <property type="match status" value="1"/>
</dbReference>
<feature type="binding site" evidence="14">
    <location>
        <position position="571"/>
    </location>
    <ligand>
        <name>Zn(2+)</name>
        <dbReference type="ChEBI" id="CHEBI:29105"/>
        <note>catalytic</note>
    </ligand>
</feature>
<proteinExistence type="inferred from homology"/>
<organism evidence="18 19">
    <name type="scientific">Candidatus Mycoplasma haematohominis</name>
    <dbReference type="NCBI Taxonomy" id="1494318"/>
    <lineage>
        <taxon>Bacteria</taxon>
        <taxon>Bacillati</taxon>
        <taxon>Mycoplasmatota</taxon>
        <taxon>Mollicutes</taxon>
        <taxon>Mycoplasmataceae</taxon>
        <taxon>Mycoplasma</taxon>
    </lineage>
</organism>
<dbReference type="GO" id="GO:0030163">
    <property type="term" value="P:protein catabolic process"/>
    <property type="evidence" value="ECO:0007669"/>
    <property type="project" value="UniProtKB-UniRule"/>
</dbReference>
<feature type="binding site" evidence="14">
    <location>
        <position position="567"/>
    </location>
    <ligand>
        <name>Zn(2+)</name>
        <dbReference type="ChEBI" id="CHEBI:29105"/>
        <note>catalytic</note>
    </ligand>
</feature>
<name>A0A478FPC2_9MOLU</name>
<comment type="similarity">
    <text evidence="14">In the central section; belongs to the AAA ATPase family.</text>
</comment>
<dbReference type="PANTHER" id="PTHR23076:SF97">
    <property type="entry name" value="ATP-DEPENDENT ZINC METALLOPROTEASE YME1L1"/>
    <property type="match status" value="1"/>
</dbReference>